<dbReference type="PANTHER" id="PTHR46082:SF6">
    <property type="entry name" value="AAA+ ATPASE DOMAIN-CONTAINING PROTEIN-RELATED"/>
    <property type="match status" value="1"/>
</dbReference>
<accession>A0AAV9MTR4</accession>
<dbReference type="GO" id="GO:0003824">
    <property type="term" value="F:catalytic activity"/>
    <property type="evidence" value="ECO:0007669"/>
    <property type="project" value="InterPro"/>
</dbReference>
<dbReference type="InterPro" id="IPR053137">
    <property type="entry name" value="NLR-like"/>
</dbReference>
<protein>
    <recommendedName>
        <fullName evidence="1">Nucleoside phosphorylase domain-containing protein</fullName>
    </recommendedName>
</protein>
<dbReference type="EMBL" id="JAVRRD010000043">
    <property type="protein sequence ID" value="KAK5044804.1"/>
    <property type="molecule type" value="Genomic_DNA"/>
</dbReference>
<comment type="caution">
    <text evidence="2">The sequence shown here is derived from an EMBL/GenBank/DDBJ whole genome shotgun (WGS) entry which is preliminary data.</text>
</comment>
<gene>
    <name evidence="2" type="ORF">LTR84_010460</name>
</gene>
<dbReference type="Gene3D" id="3.40.50.1580">
    <property type="entry name" value="Nucleoside phosphorylase domain"/>
    <property type="match status" value="1"/>
</dbReference>
<evidence type="ECO:0000313" key="3">
    <source>
        <dbReference type="Proteomes" id="UP001358417"/>
    </source>
</evidence>
<dbReference type="AlphaFoldDB" id="A0AAV9MTR4"/>
<dbReference type="SUPFAM" id="SSF53167">
    <property type="entry name" value="Purine and uridine phosphorylases"/>
    <property type="match status" value="1"/>
</dbReference>
<sequence length="847" mass="95283">MDAHENFTIGIICPLGKELHAVIASFDGGYTAERDEGRNTTYYHGKLADKDVVAVCLPEGHDGLTTTVTYAERLQQRYPCLRIRFLTGIAGGVPGGEIDVRLGDVVVATQTVNYRKGRLERNNNLCCTAHRRNAPKQLLDHLSDPILDAQLNGEHLAEILRGMRAKSQDAHANQDENHRWSRPSTEYDLLFKHDYNHADAEAKNCQDCERDNLFIRSSRARALPQVHKGLIASGDVVLKDGCTRNKLKDDFNGVIAVDMEASALNEHGYIVVRGICDYADTHKNDIWQNYAAAVAAACTRVLALSLSSRDSSVPRLSRLSQIPIPPEIPAVPRNHVGITWSPVSSETALTTGRVRPFPLNGPAQTVEVCSCFLSSVGIKKRNADGVGRHIEAALGESEVTLWRCGGPEFQQMYWRLQIAPATSNQDETTYLWLPLADILVKLTGTLLTLQFSDCNQLGWMNEYGTLQGRNQYTPIYNSEHPNVEVRLLFSDEDAAKGFSEKLLDLRNAFRVDLNPIQQLGASDSQIVWLYELESSSFEPFVPLLLAIMQEHEFEGLKYHRLVLRYIKDHFNFELRANSNPEQTEVSIHHCHEIIYHATPYVSAYWPPDMVLKNVEGCPTRIELGCKSGSHTLSLTLPSDGGYDRTRFMNNLVPGEWRLLRPGFTVQFRSFSRSRFRNPVQGYETCELMIWRLGPQGLILLRTTRSSNSQWLSSALTTGGIQVLSSSDTGSLPCNSPTLRVNSVKCIITLSNARHCRGDFLLRRNTGLQVATFERSRNMDSRKEATVVNWAQLEQEYKFHNPESMQVFRTLLEPFLFYRGPIRGRRANSADVAAIERLQQTPRNNSMP</sequence>
<evidence type="ECO:0000313" key="2">
    <source>
        <dbReference type="EMBL" id="KAK5044804.1"/>
    </source>
</evidence>
<feature type="domain" description="Nucleoside phosphorylase" evidence="1">
    <location>
        <begin position="8"/>
        <end position="297"/>
    </location>
</feature>
<dbReference type="PANTHER" id="PTHR46082">
    <property type="entry name" value="ATP/GTP-BINDING PROTEIN-RELATED"/>
    <property type="match status" value="1"/>
</dbReference>
<reference evidence="2 3" key="1">
    <citation type="submission" date="2023-08" db="EMBL/GenBank/DDBJ databases">
        <title>Black Yeasts Isolated from many extreme environments.</title>
        <authorList>
            <person name="Coleine C."/>
            <person name="Stajich J.E."/>
            <person name="Selbmann L."/>
        </authorList>
    </citation>
    <scope>NUCLEOTIDE SEQUENCE [LARGE SCALE GENOMIC DNA]</scope>
    <source>
        <strain evidence="2 3">CCFEE 5792</strain>
    </source>
</reference>
<name>A0AAV9MTR4_9EURO</name>
<dbReference type="GeneID" id="89978618"/>
<dbReference type="GO" id="GO:0009116">
    <property type="term" value="P:nucleoside metabolic process"/>
    <property type="evidence" value="ECO:0007669"/>
    <property type="project" value="InterPro"/>
</dbReference>
<organism evidence="2 3">
    <name type="scientific">Exophiala bonariae</name>
    <dbReference type="NCBI Taxonomy" id="1690606"/>
    <lineage>
        <taxon>Eukaryota</taxon>
        <taxon>Fungi</taxon>
        <taxon>Dikarya</taxon>
        <taxon>Ascomycota</taxon>
        <taxon>Pezizomycotina</taxon>
        <taxon>Eurotiomycetes</taxon>
        <taxon>Chaetothyriomycetidae</taxon>
        <taxon>Chaetothyriales</taxon>
        <taxon>Herpotrichiellaceae</taxon>
        <taxon>Exophiala</taxon>
    </lineage>
</organism>
<proteinExistence type="predicted"/>
<dbReference type="Pfam" id="PF01048">
    <property type="entry name" value="PNP_UDP_1"/>
    <property type="match status" value="1"/>
</dbReference>
<keyword evidence="3" id="KW-1185">Reference proteome</keyword>
<dbReference type="InterPro" id="IPR035994">
    <property type="entry name" value="Nucleoside_phosphorylase_sf"/>
</dbReference>
<dbReference type="RefSeq" id="XP_064700455.1">
    <property type="nucleotide sequence ID" value="XM_064853997.1"/>
</dbReference>
<dbReference type="InterPro" id="IPR000845">
    <property type="entry name" value="Nucleoside_phosphorylase_d"/>
</dbReference>
<evidence type="ECO:0000259" key="1">
    <source>
        <dbReference type="Pfam" id="PF01048"/>
    </source>
</evidence>
<dbReference type="Proteomes" id="UP001358417">
    <property type="component" value="Unassembled WGS sequence"/>
</dbReference>